<dbReference type="InterPro" id="IPR012263">
    <property type="entry name" value="M_m6A_EcoRV"/>
</dbReference>
<reference evidence="4 5" key="1">
    <citation type="submission" date="2020-08" db="EMBL/GenBank/DDBJ databases">
        <title>Streptomyces sp. PSKA01 genome sequencing and assembly.</title>
        <authorList>
            <person name="Mandal S."/>
            <person name="Maiti P.K."/>
            <person name="Das P."/>
        </authorList>
    </citation>
    <scope>NUCLEOTIDE SEQUENCE [LARGE SCALE GENOMIC DNA]</scope>
    <source>
        <strain evidence="4 5">PSKA01</strain>
    </source>
</reference>
<organism evidence="4 5">
    <name type="scientific">Streptomyces cupreus</name>
    <dbReference type="NCBI Taxonomy" id="2759956"/>
    <lineage>
        <taxon>Bacteria</taxon>
        <taxon>Bacillati</taxon>
        <taxon>Actinomycetota</taxon>
        <taxon>Actinomycetes</taxon>
        <taxon>Kitasatosporales</taxon>
        <taxon>Streptomycetaceae</taxon>
        <taxon>Streptomyces</taxon>
    </lineage>
</organism>
<dbReference type="GO" id="GO:1904047">
    <property type="term" value="F:S-adenosyl-L-methionine binding"/>
    <property type="evidence" value="ECO:0007669"/>
    <property type="project" value="TreeGrafter"/>
</dbReference>
<dbReference type="GO" id="GO:0006298">
    <property type="term" value="P:mismatch repair"/>
    <property type="evidence" value="ECO:0007669"/>
    <property type="project" value="TreeGrafter"/>
</dbReference>
<dbReference type="SUPFAM" id="SSF53335">
    <property type="entry name" value="S-adenosyl-L-methionine-dependent methyltransferases"/>
    <property type="match status" value="1"/>
</dbReference>
<dbReference type="RefSeq" id="WP_186283068.1">
    <property type="nucleotide sequence ID" value="NZ_JACMSF010000015.1"/>
</dbReference>
<dbReference type="Gene3D" id="3.40.50.150">
    <property type="entry name" value="Vaccinia Virus protein VP39"/>
    <property type="match status" value="2"/>
</dbReference>
<dbReference type="GO" id="GO:0009007">
    <property type="term" value="F:site-specific DNA-methyltransferase (adenine-specific) activity"/>
    <property type="evidence" value="ECO:0007669"/>
    <property type="project" value="UniProtKB-EC"/>
</dbReference>
<dbReference type="InterPro" id="IPR012327">
    <property type="entry name" value="MeTrfase_D12"/>
</dbReference>
<dbReference type="EMBL" id="JACMSF010000015">
    <property type="protein sequence ID" value="MBC2903181.1"/>
    <property type="molecule type" value="Genomic_DNA"/>
</dbReference>
<dbReference type="Pfam" id="PF02086">
    <property type="entry name" value="MethyltransfD12"/>
    <property type="match status" value="1"/>
</dbReference>
<comment type="caution">
    <text evidence="4">The sequence shown here is derived from an EMBL/GenBank/DDBJ whole genome shotgun (WGS) entry which is preliminary data.</text>
</comment>
<dbReference type="GO" id="GO:0043565">
    <property type="term" value="F:sequence-specific DNA binding"/>
    <property type="evidence" value="ECO:0007669"/>
    <property type="project" value="TreeGrafter"/>
</dbReference>
<evidence type="ECO:0000256" key="2">
    <source>
        <dbReference type="ARBA" id="ARBA00022679"/>
    </source>
</evidence>
<dbReference type="PIRSF" id="PIRSF000398">
    <property type="entry name" value="M_m6A_EcoRV"/>
    <property type="match status" value="1"/>
</dbReference>
<keyword evidence="1 4" id="KW-0489">Methyltransferase</keyword>
<keyword evidence="3" id="KW-0949">S-adenosyl-L-methionine</keyword>
<dbReference type="GO" id="GO:0009307">
    <property type="term" value="P:DNA restriction-modification system"/>
    <property type="evidence" value="ECO:0007669"/>
    <property type="project" value="InterPro"/>
</dbReference>
<evidence type="ECO:0000256" key="1">
    <source>
        <dbReference type="ARBA" id="ARBA00022603"/>
    </source>
</evidence>
<accession>A0A7X1J311</accession>
<protein>
    <submittedName>
        <fullName evidence="4">DNA adenine methylase</fullName>
    </submittedName>
</protein>
<keyword evidence="2" id="KW-0808">Transferase</keyword>
<dbReference type="PANTHER" id="PTHR30481:SF4">
    <property type="entry name" value="SITE-SPECIFIC DNA-METHYLTRANSFERASE (ADENINE-SPECIFIC)"/>
    <property type="match status" value="1"/>
</dbReference>
<dbReference type="GO" id="GO:0032259">
    <property type="term" value="P:methylation"/>
    <property type="evidence" value="ECO:0007669"/>
    <property type="project" value="UniProtKB-KW"/>
</dbReference>
<dbReference type="Proteomes" id="UP000584670">
    <property type="component" value="Unassembled WGS sequence"/>
</dbReference>
<gene>
    <name evidence="4" type="ORF">H4N64_16500</name>
</gene>
<keyword evidence="5" id="KW-1185">Reference proteome</keyword>
<dbReference type="PRINTS" id="PR00505">
    <property type="entry name" value="D12N6MTFRASE"/>
</dbReference>
<evidence type="ECO:0000256" key="3">
    <source>
        <dbReference type="ARBA" id="ARBA00022691"/>
    </source>
</evidence>
<sequence>MKSPVPYFGSKQRIADWIVQMLPTHEHYVEPFAGGMSVLLAKRPSRMETVNDLDGELMTFWRVLRDRPTELIRACALTPHAREELAATWEPTNDELELARRIWCRLAQGRSGTLRNTGWRYYIDPAGSVTSMPGYLDAYVNRLAFAAERLHAVSLESLPALDLIGKYGKQPKVLLYVDPPYLGTTRPWSNYRVEMKAEGDHRELAAALGDCKATVVLSGYDSPLYGELYDGWHRYEQATSTGNGKGDKARTEVLWANRPLGDQLGLFTDIPA</sequence>
<evidence type="ECO:0000313" key="4">
    <source>
        <dbReference type="EMBL" id="MBC2903181.1"/>
    </source>
</evidence>
<evidence type="ECO:0000313" key="5">
    <source>
        <dbReference type="Proteomes" id="UP000584670"/>
    </source>
</evidence>
<proteinExistence type="predicted"/>
<dbReference type="PANTHER" id="PTHR30481">
    <property type="entry name" value="DNA ADENINE METHYLASE"/>
    <property type="match status" value="1"/>
</dbReference>
<dbReference type="InterPro" id="IPR029063">
    <property type="entry name" value="SAM-dependent_MTases_sf"/>
</dbReference>
<name>A0A7X1J311_9ACTN</name>
<dbReference type="AlphaFoldDB" id="A0A7X1J311"/>